<evidence type="ECO:0000313" key="11">
    <source>
        <dbReference type="Proteomes" id="UP000521748"/>
    </source>
</evidence>
<feature type="transmembrane region" description="Helical" evidence="8">
    <location>
        <begin position="347"/>
        <end position="364"/>
    </location>
</feature>
<keyword evidence="5 8" id="KW-1133">Transmembrane helix</keyword>
<feature type="domain" description="Major facilitator superfamily (MFS) profile" evidence="9">
    <location>
        <begin position="68"/>
        <end position="458"/>
    </location>
</feature>
<dbReference type="Gene3D" id="1.20.1250.20">
    <property type="entry name" value="MFS general substrate transporter like domains"/>
    <property type="match status" value="1"/>
</dbReference>
<reference evidence="10 11" key="1">
    <citation type="submission" date="2020-07" db="EMBL/GenBank/DDBJ databases">
        <title>Sequencing the genomes of 1000 actinobacteria strains.</title>
        <authorList>
            <person name="Klenk H.-P."/>
        </authorList>
    </citation>
    <scope>NUCLEOTIDE SEQUENCE [LARGE SCALE GENOMIC DNA]</scope>
    <source>
        <strain evidence="10 11">DSM 102047</strain>
    </source>
</reference>
<dbReference type="Proteomes" id="UP000521748">
    <property type="component" value="Unassembled WGS sequence"/>
</dbReference>
<evidence type="ECO:0000256" key="6">
    <source>
        <dbReference type="ARBA" id="ARBA00023136"/>
    </source>
</evidence>
<keyword evidence="3" id="KW-1003">Cell membrane</keyword>
<feature type="transmembrane region" description="Helical" evidence="8">
    <location>
        <begin position="231"/>
        <end position="250"/>
    </location>
</feature>
<evidence type="ECO:0000259" key="9">
    <source>
        <dbReference type="PROSITE" id="PS50850"/>
    </source>
</evidence>
<feature type="transmembrane region" description="Helical" evidence="8">
    <location>
        <begin position="163"/>
        <end position="181"/>
    </location>
</feature>
<keyword evidence="11" id="KW-1185">Reference proteome</keyword>
<dbReference type="CDD" id="cd06173">
    <property type="entry name" value="MFS_MefA_like"/>
    <property type="match status" value="1"/>
</dbReference>
<comment type="caution">
    <text evidence="10">The sequence shown here is derived from an EMBL/GenBank/DDBJ whole genome shotgun (WGS) entry which is preliminary data.</text>
</comment>
<keyword evidence="6 8" id="KW-0472">Membrane</keyword>
<evidence type="ECO:0000256" key="8">
    <source>
        <dbReference type="SAM" id="Phobius"/>
    </source>
</evidence>
<name>A0A7Y9LU66_9MICC</name>
<dbReference type="GO" id="GO:0022857">
    <property type="term" value="F:transmembrane transporter activity"/>
    <property type="evidence" value="ECO:0007669"/>
    <property type="project" value="InterPro"/>
</dbReference>
<dbReference type="InterPro" id="IPR010290">
    <property type="entry name" value="TM_effector"/>
</dbReference>
<evidence type="ECO:0000256" key="1">
    <source>
        <dbReference type="ARBA" id="ARBA00004651"/>
    </source>
</evidence>
<feature type="transmembrane region" description="Helical" evidence="8">
    <location>
        <begin position="106"/>
        <end position="126"/>
    </location>
</feature>
<feature type="transmembrane region" description="Helical" evidence="8">
    <location>
        <begin position="318"/>
        <end position="335"/>
    </location>
</feature>
<feature type="region of interest" description="Disordered" evidence="7">
    <location>
        <begin position="1"/>
        <end position="41"/>
    </location>
</feature>
<comment type="subcellular location">
    <subcellularLocation>
        <location evidence="1">Cell membrane</location>
        <topology evidence="1">Multi-pass membrane protein</topology>
    </subcellularLocation>
</comment>
<dbReference type="SUPFAM" id="SSF103473">
    <property type="entry name" value="MFS general substrate transporter"/>
    <property type="match status" value="1"/>
</dbReference>
<sequence length="480" mass="50498">MASPATAPLPTVRAPSHYPQPAAAQPGVQPEPASPSPAQKVPVVADPGVTAPISIVSSRTGVKDTFAAFSIRNYRYFTMAHFVAVIALWMQRIAQDWIVLQLSGSVAAVGITVALQFAPTLFLGPWGGVLADRFSKRALLMIAQSTAGVLAIVMALLTLSGSLQVWHVYLVAFLLGLVTVVDQPARQVFVNELVGPRHLRNAISINSSIFQLGGMIGPAVAGVMLTAVGGGWAFAFNAVACAFTVTMLSVMRGADLVRSTPAPRSKGMLAEGARYLASKPTILFSTIMAGFVSVFGLSLPVLMAAFADHVFGSGASGYGLLNTLIAVGALAGALASTRRRELRLRSVVVCAGLYGVALLVAALMPSMWSFSTVMVLAGFASLMFLTGANQLVQISTNMQIRGRVMSLYVMVLIGGQALGGLLIGWLAEHFGPHLTLMISGGVPALAALVIGIVLARRGELMLKVSLRFWRPADVVRIVHR</sequence>
<dbReference type="EMBL" id="JACBYQ010000002">
    <property type="protein sequence ID" value="NYE95708.1"/>
    <property type="molecule type" value="Genomic_DNA"/>
</dbReference>
<accession>A0A7Y9LU66</accession>
<evidence type="ECO:0000256" key="4">
    <source>
        <dbReference type="ARBA" id="ARBA00022692"/>
    </source>
</evidence>
<evidence type="ECO:0000313" key="10">
    <source>
        <dbReference type="EMBL" id="NYE95708.1"/>
    </source>
</evidence>
<feature type="transmembrane region" description="Helical" evidence="8">
    <location>
        <begin position="404"/>
        <end position="427"/>
    </location>
</feature>
<proteinExistence type="predicted"/>
<evidence type="ECO:0000256" key="3">
    <source>
        <dbReference type="ARBA" id="ARBA00022475"/>
    </source>
</evidence>
<feature type="compositionally biased region" description="Low complexity" evidence="7">
    <location>
        <begin position="19"/>
        <end position="31"/>
    </location>
</feature>
<dbReference type="PANTHER" id="PTHR23513:SF11">
    <property type="entry name" value="STAPHYLOFERRIN A TRANSPORTER"/>
    <property type="match status" value="1"/>
</dbReference>
<protein>
    <submittedName>
        <fullName evidence="10">MFS family permease</fullName>
    </submittedName>
</protein>
<feature type="transmembrane region" description="Helical" evidence="8">
    <location>
        <begin position="76"/>
        <end position="94"/>
    </location>
</feature>
<feature type="transmembrane region" description="Helical" evidence="8">
    <location>
        <begin position="138"/>
        <end position="157"/>
    </location>
</feature>
<dbReference type="PANTHER" id="PTHR23513">
    <property type="entry name" value="INTEGRAL MEMBRANE EFFLUX PROTEIN-RELATED"/>
    <property type="match status" value="1"/>
</dbReference>
<feature type="transmembrane region" description="Helical" evidence="8">
    <location>
        <begin position="282"/>
        <end position="306"/>
    </location>
</feature>
<evidence type="ECO:0000256" key="7">
    <source>
        <dbReference type="SAM" id="MobiDB-lite"/>
    </source>
</evidence>
<organism evidence="10 11">
    <name type="scientific">Psychromicrobium silvestre</name>
    <dbReference type="NCBI Taxonomy" id="1645614"/>
    <lineage>
        <taxon>Bacteria</taxon>
        <taxon>Bacillati</taxon>
        <taxon>Actinomycetota</taxon>
        <taxon>Actinomycetes</taxon>
        <taxon>Micrococcales</taxon>
        <taxon>Micrococcaceae</taxon>
        <taxon>Psychromicrobium</taxon>
    </lineage>
</organism>
<dbReference type="Pfam" id="PF05977">
    <property type="entry name" value="MFS_3"/>
    <property type="match status" value="1"/>
</dbReference>
<feature type="transmembrane region" description="Helical" evidence="8">
    <location>
        <begin position="202"/>
        <end position="225"/>
    </location>
</feature>
<dbReference type="AlphaFoldDB" id="A0A7Y9LU66"/>
<gene>
    <name evidence="10" type="ORF">FHU41_001958</name>
</gene>
<dbReference type="InterPro" id="IPR020846">
    <property type="entry name" value="MFS_dom"/>
</dbReference>
<keyword evidence="4 8" id="KW-0812">Transmembrane</keyword>
<dbReference type="PROSITE" id="PS50850">
    <property type="entry name" value="MFS"/>
    <property type="match status" value="1"/>
</dbReference>
<dbReference type="InterPro" id="IPR036259">
    <property type="entry name" value="MFS_trans_sf"/>
</dbReference>
<evidence type="ECO:0000256" key="5">
    <source>
        <dbReference type="ARBA" id="ARBA00022989"/>
    </source>
</evidence>
<evidence type="ECO:0000256" key="2">
    <source>
        <dbReference type="ARBA" id="ARBA00022448"/>
    </source>
</evidence>
<feature type="transmembrane region" description="Helical" evidence="8">
    <location>
        <begin position="370"/>
        <end position="392"/>
    </location>
</feature>
<feature type="transmembrane region" description="Helical" evidence="8">
    <location>
        <begin position="433"/>
        <end position="455"/>
    </location>
</feature>
<dbReference type="GO" id="GO:0005886">
    <property type="term" value="C:plasma membrane"/>
    <property type="evidence" value="ECO:0007669"/>
    <property type="project" value="UniProtKB-SubCell"/>
</dbReference>
<keyword evidence="2" id="KW-0813">Transport</keyword>